<dbReference type="Proteomes" id="UP000675781">
    <property type="component" value="Unassembled WGS sequence"/>
</dbReference>
<evidence type="ECO:0000313" key="2">
    <source>
        <dbReference type="Proteomes" id="UP000675781"/>
    </source>
</evidence>
<dbReference type="RefSeq" id="WP_212532384.1">
    <property type="nucleotide sequence ID" value="NZ_JAGSOG010000241.1"/>
</dbReference>
<dbReference type="SUPFAM" id="SSF46894">
    <property type="entry name" value="C-terminal effector domain of the bipartite response regulators"/>
    <property type="match status" value="1"/>
</dbReference>
<comment type="caution">
    <text evidence="1">The sequence shown here is derived from an EMBL/GenBank/DDBJ whole genome shotgun (WGS) entry which is preliminary data.</text>
</comment>
<organism evidence="1 2">
    <name type="scientific">Actinospica durhamensis</name>
    <dbReference type="NCBI Taxonomy" id="1508375"/>
    <lineage>
        <taxon>Bacteria</taxon>
        <taxon>Bacillati</taxon>
        <taxon>Actinomycetota</taxon>
        <taxon>Actinomycetes</taxon>
        <taxon>Catenulisporales</taxon>
        <taxon>Actinospicaceae</taxon>
        <taxon>Actinospica</taxon>
    </lineage>
</organism>
<dbReference type="InterPro" id="IPR036388">
    <property type="entry name" value="WH-like_DNA-bd_sf"/>
</dbReference>
<protein>
    <recommendedName>
        <fullName evidence="3">HTH luxR-type domain-containing protein</fullName>
    </recommendedName>
</protein>
<dbReference type="GO" id="GO:0006355">
    <property type="term" value="P:regulation of DNA-templated transcription"/>
    <property type="evidence" value="ECO:0007669"/>
    <property type="project" value="InterPro"/>
</dbReference>
<dbReference type="EMBL" id="JAGSOG010000241">
    <property type="protein sequence ID" value="MBR7837923.1"/>
    <property type="molecule type" value="Genomic_DNA"/>
</dbReference>
<dbReference type="InterPro" id="IPR016032">
    <property type="entry name" value="Sig_transdc_resp-reg_C-effctor"/>
</dbReference>
<reference evidence="1" key="1">
    <citation type="submission" date="2021-04" db="EMBL/GenBank/DDBJ databases">
        <title>Genome based classification of Actinospica acidithermotolerans sp. nov., an actinobacterium isolated from an Indonesian hot spring.</title>
        <authorList>
            <person name="Kusuma A.B."/>
            <person name="Putra K.E."/>
            <person name="Nafisah S."/>
            <person name="Loh J."/>
            <person name="Nouioui I."/>
            <person name="Goodfellow M."/>
        </authorList>
    </citation>
    <scope>NUCLEOTIDE SEQUENCE</scope>
    <source>
        <strain evidence="1">CSCA 57</strain>
    </source>
</reference>
<sequence length="119" mass="12858">MAAGSPPADMRLGSRQLPWSVRFRVPPSFGSLRHGAVDLMWAGATPLGAEPERADGATAQGREFLRLLAQRATDQVVAKRLCLSMRTVRRVMAAISERLQGCSGFEIAAKAGEHGWLTL</sequence>
<name>A0A941EVB9_9ACTN</name>
<dbReference type="Gene3D" id="1.10.10.10">
    <property type="entry name" value="Winged helix-like DNA-binding domain superfamily/Winged helix DNA-binding domain"/>
    <property type="match status" value="1"/>
</dbReference>
<proteinExistence type="predicted"/>
<dbReference type="GO" id="GO:0003677">
    <property type="term" value="F:DNA binding"/>
    <property type="evidence" value="ECO:0007669"/>
    <property type="project" value="InterPro"/>
</dbReference>
<dbReference type="AlphaFoldDB" id="A0A941EVB9"/>
<evidence type="ECO:0000313" key="1">
    <source>
        <dbReference type="EMBL" id="MBR7837923.1"/>
    </source>
</evidence>
<evidence type="ECO:0008006" key="3">
    <source>
        <dbReference type="Google" id="ProtNLM"/>
    </source>
</evidence>
<keyword evidence="2" id="KW-1185">Reference proteome</keyword>
<gene>
    <name evidence="1" type="ORF">KDL01_31920</name>
</gene>
<accession>A0A941EVB9</accession>